<dbReference type="GO" id="GO:0005737">
    <property type="term" value="C:cytoplasm"/>
    <property type="evidence" value="ECO:0007669"/>
    <property type="project" value="TreeGrafter"/>
</dbReference>
<keyword evidence="4" id="KW-1185">Reference proteome</keyword>
<gene>
    <name evidence="3" type="ORF">TSUD_271760</name>
</gene>
<evidence type="ECO:0000256" key="1">
    <source>
        <dbReference type="SAM" id="MobiDB-lite"/>
    </source>
</evidence>
<reference evidence="4" key="1">
    <citation type="journal article" date="2017" name="Front. Plant Sci.">
        <title>Climate Clever Clovers: New Paradigm to Reduce the Environmental Footprint of Ruminants by Breeding Low Methanogenic Forages Utilizing Haplotype Variation.</title>
        <authorList>
            <person name="Kaur P."/>
            <person name="Appels R."/>
            <person name="Bayer P.E."/>
            <person name="Keeble-Gagnere G."/>
            <person name="Wang J."/>
            <person name="Hirakawa H."/>
            <person name="Shirasawa K."/>
            <person name="Vercoe P."/>
            <person name="Stefanova K."/>
            <person name="Durmic Z."/>
            <person name="Nichols P."/>
            <person name="Revell C."/>
            <person name="Isobe S.N."/>
            <person name="Edwards D."/>
            <person name="Erskine W."/>
        </authorList>
    </citation>
    <scope>NUCLEOTIDE SEQUENCE [LARGE SCALE GENOMIC DNA]</scope>
    <source>
        <strain evidence="4">cv. Daliak</strain>
    </source>
</reference>
<dbReference type="EMBL" id="DF973870">
    <property type="protein sequence ID" value="GAU41567.1"/>
    <property type="molecule type" value="Genomic_DNA"/>
</dbReference>
<accession>A0A2Z6PDA5</accession>
<dbReference type="PANTHER" id="PTHR31901:SF48">
    <property type="entry name" value="INDOLE-3-ACETIC ACID-AMIDO SYNTHETASE GH3.10"/>
    <property type="match status" value="1"/>
</dbReference>
<organism evidence="3 4">
    <name type="scientific">Trifolium subterraneum</name>
    <name type="common">Subterranean clover</name>
    <dbReference type="NCBI Taxonomy" id="3900"/>
    <lineage>
        <taxon>Eukaryota</taxon>
        <taxon>Viridiplantae</taxon>
        <taxon>Streptophyta</taxon>
        <taxon>Embryophyta</taxon>
        <taxon>Tracheophyta</taxon>
        <taxon>Spermatophyta</taxon>
        <taxon>Magnoliopsida</taxon>
        <taxon>eudicotyledons</taxon>
        <taxon>Gunneridae</taxon>
        <taxon>Pentapetalae</taxon>
        <taxon>rosids</taxon>
        <taxon>fabids</taxon>
        <taxon>Fabales</taxon>
        <taxon>Fabaceae</taxon>
        <taxon>Papilionoideae</taxon>
        <taxon>50 kb inversion clade</taxon>
        <taxon>NPAAA clade</taxon>
        <taxon>Hologalegina</taxon>
        <taxon>IRL clade</taxon>
        <taxon>Trifolieae</taxon>
        <taxon>Trifolium</taxon>
    </lineage>
</organism>
<dbReference type="Pfam" id="PF23572">
    <property type="entry name" value="GH3_C"/>
    <property type="match status" value="1"/>
</dbReference>
<feature type="domain" description="GH3 C-terminal" evidence="2">
    <location>
        <begin position="48"/>
        <end position="138"/>
    </location>
</feature>
<dbReference type="Proteomes" id="UP000242715">
    <property type="component" value="Unassembled WGS sequence"/>
</dbReference>
<evidence type="ECO:0000259" key="2">
    <source>
        <dbReference type="Pfam" id="PF23572"/>
    </source>
</evidence>
<protein>
    <recommendedName>
        <fullName evidence="2">GH3 C-terminal domain-containing protein</fullName>
    </recommendedName>
</protein>
<dbReference type="InterPro" id="IPR004993">
    <property type="entry name" value="GH3"/>
</dbReference>
<proteinExistence type="predicted"/>
<dbReference type="GO" id="GO:0016881">
    <property type="term" value="F:acid-amino acid ligase activity"/>
    <property type="evidence" value="ECO:0007669"/>
    <property type="project" value="TreeGrafter"/>
</dbReference>
<dbReference type="InterPro" id="IPR055378">
    <property type="entry name" value="GH3_C"/>
</dbReference>
<evidence type="ECO:0000313" key="3">
    <source>
        <dbReference type="EMBL" id="GAU41567.1"/>
    </source>
</evidence>
<name>A0A2Z6PDA5_TRISU</name>
<feature type="region of interest" description="Disordered" evidence="1">
    <location>
        <begin position="24"/>
        <end position="48"/>
    </location>
</feature>
<sequence>MQARRCGRSGRISQWDPKIELHMQKKTNPNSKHRQKYREGPTISGRESYADVTNQPGHYVIYWEIKGEVEDNILDACCREMDLSFADHGYVVSRKTNSIGPLELCILESGAFKKILDNFISNGVALNQFKTPRCTNNHVLLKILDNCTTKRFLSTAYSLD</sequence>
<dbReference type="PANTHER" id="PTHR31901">
    <property type="entry name" value="GH3 DOMAIN-CONTAINING PROTEIN"/>
    <property type="match status" value="1"/>
</dbReference>
<dbReference type="OrthoDB" id="10004661at2759"/>
<dbReference type="AlphaFoldDB" id="A0A2Z6PDA5"/>
<evidence type="ECO:0000313" key="4">
    <source>
        <dbReference type="Proteomes" id="UP000242715"/>
    </source>
</evidence>